<accession>A0A2T4JN56</accession>
<organism evidence="1 2">
    <name type="scientific">Phaeovulum veldkampii DSM 11550</name>
    <dbReference type="NCBI Taxonomy" id="1185920"/>
    <lineage>
        <taxon>Bacteria</taxon>
        <taxon>Pseudomonadati</taxon>
        <taxon>Pseudomonadota</taxon>
        <taxon>Alphaproteobacteria</taxon>
        <taxon>Rhodobacterales</taxon>
        <taxon>Paracoccaceae</taxon>
        <taxon>Phaeovulum</taxon>
    </lineage>
</organism>
<dbReference type="Proteomes" id="UP000241899">
    <property type="component" value="Unassembled WGS sequence"/>
</dbReference>
<dbReference type="EMBL" id="PZKF01000001">
    <property type="protein sequence ID" value="PTE19303.1"/>
    <property type="molecule type" value="Genomic_DNA"/>
</dbReference>
<dbReference type="InterPro" id="IPR010865">
    <property type="entry name" value="DUF1499"/>
</dbReference>
<gene>
    <name evidence="1" type="ORF">C5F46_00700</name>
</gene>
<evidence type="ECO:0000313" key="1">
    <source>
        <dbReference type="EMBL" id="PTE19303.1"/>
    </source>
</evidence>
<proteinExistence type="predicted"/>
<sequence length="167" mass="17716">MEPQTMMTKTFLFALFVVLAIAAGMAWVRLAPLDATLWHVNPAIAIKRDSPNDYLLRPVGGTGGDAVAPVWATDPVTLAQRLVAAALAEPRTRILAGGADQGFVTLVQRSALWGFPDMISIRTDAAPGGATAAIWSRARFGYSDMGVNEARVQRWLAAATEGLAVAP</sequence>
<comment type="caution">
    <text evidence="1">The sequence shown here is derived from an EMBL/GenBank/DDBJ whole genome shotgun (WGS) entry which is preliminary data.</text>
</comment>
<protein>
    <submittedName>
        <fullName evidence="1">DUF1499 domain-containing protein</fullName>
    </submittedName>
</protein>
<keyword evidence="2" id="KW-1185">Reference proteome</keyword>
<name>A0A2T4JN56_9RHOB</name>
<dbReference type="AlphaFoldDB" id="A0A2T4JN56"/>
<dbReference type="OrthoDB" id="8479024at2"/>
<dbReference type="Pfam" id="PF07386">
    <property type="entry name" value="DUF1499"/>
    <property type="match status" value="1"/>
</dbReference>
<evidence type="ECO:0000313" key="2">
    <source>
        <dbReference type="Proteomes" id="UP000241899"/>
    </source>
</evidence>
<reference evidence="1 2" key="1">
    <citation type="submission" date="2018-03" db="EMBL/GenBank/DDBJ databases">
        <title>Rhodobacter veldkampii.</title>
        <authorList>
            <person name="Meyer T.E."/>
            <person name="Miller S."/>
            <person name="Lodha T."/>
            <person name="Gandham S."/>
            <person name="Chintalapati S."/>
            <person name="Chintalapati V.R."/>
        </authorList>
    </citation>
    <scope>NUCLEOTIDE SEQUENCE [LARGE SCALE GENOMIC DNA]</scope>
    <source>
        <strain evidence="1 2">DSM 11550</strain>
    </source>
</reference>